<feature type="domain" description="Luciferase-like" evidence="2">
    <location>
        <begin position="11"/>
        <end position="307"/>
    </location>
</feature>
<keyword evidence="4" id="KW-1185">Reference proteome</keyword>
<dbReference type="GO" id="GO:0004497">
    <property type="term" value="F:monooxygenase activity"/>
    <property type="evidence" value="ECO:0007669"/>
    <property type="project" value="UniProtKB-KW"/>
</dbReference>
<name>A0A2W2DFK3_9ACTN</name>
<dbReference type="NCBIfam" id="TIGR03558">
    <property type="entry name" value="oxido_grp_1"/>
    <property type="match status" value="1"/>
</dbReference>
<dbReference type="Gene3D" id="3.20.20.30">
    <property type="entry name" value="Luciferase-like domain"/>
    <property type="match status" value="1"/>
</dbReference>
<dbReference type="PANTHER" id="PTHR30137:SF6">
    <property type="entry name" value="LUCIFERASE-LIKE MONOOXYGENASE"/>
    <property type="match status" value="1"/>
</dbReference>
<sequence>MATRVIDVPLSVLDLAPVAAGADAGEALRHTTELARRTDELGYHRFWVAEHHNMPAIASSAPAVLIAHLAARTDRIRLGSGGVMLPNHAPLVVAEQFGTLEALHPGRIDLGIGRAPGTDRVTALALRRTMEGLSAEGFPRELTDLMDYFADEATGPIRATPGRGQRPAVWLLGSSGFSAQLAGALGLPFSFAHHFSGENTLPALALYRQSFRPSRWLRQPYAMVAVNAVCAETDERAEWLAGPAGLSFLRLRAGRPEPLATPDEAAAYPYTDLEREFVAQRRAGQATGSPETVRRQLGELLARTGADELMLTTMVYDVADRVRSFELIAEEVAGGLRGRAAGLGTLG</sequence>
<dbReference type="CDD" id="cd00347">
    <property type="entry name" value="Flavin_utilizing_monoxygenases"/>
    <property type="match status" value="1"/>
</dbReference>
<dbReference type="OrthoDB" id="9780518at2"/>
<keyword evidence="3" id="KW-0503">Monooxygenase</keyword>
<keyword evidence="3" id="KW-0560">Oxidoreductase</keyword>
<protein>
    <submittedName>
        <fullName evidence="3">Alkanal monooxygenase</fullName>
    </submittedName>
</protein>
<evidence type="ECO:0000256" key="1">
    <source>
        <dbReference type="ARBA" id="ARBA00007789"/>
    </source>
</evidence>
<dbReference type="EMBL" id="POTX01000171">
    <property type="protein sequence ID" value="PZF91493.1"/>
    <property type="molecule type" value="Genomic_DNA"/>
</dbReference>
<dbReference type="InterPro" id="IPR036661">
    <property type="entry name" value="Luciferase-like_sf"/>
</dbReference>
<reference evidence="3 4" key="1">
    <citation type="submission" date="2018-01" db="EMBL/GenBank/DDBJ databases">
        <title>Draft genome sequence of Jishengella endophytica.</title>
        <authorList>
            <person name="Sahin N."/>
            <person name="Ay H."/>
            <person name="Saygin H."/>
        </authorList>
    </citation>
    <scope>NUCLEOTIDE SEQUENCE [LARGE SCALE GENOMIC DNA]</scope>
    <source>
        <strain evidence="3 4">DSM 45430</strain>
    </source>
</reference>
<gene>
    <name evidence="3" type="ORF">C1I93_21520</name>
</gene>
<evidence type="ECO:0000259" key="2">
    <source>
        <dbReference type="Pfam" id="PF00296"/>
    </source>
</evidence>
<dbReference type="InterPro" id="IPR019949">
    <property type="entry name" value="CmoO-like"/>
</dbReference>
<dbReference type="InterPro" id="IPR011251">
    <property type="entry name" value="Luciferase-like_dom"/>
</dbReference>
<dbReference type="GO" id="GO:0005829">
    <property type="term" value="C:cytosol"/>
    <property type="evidence" value="ECO:0007669"/>
    <property type="project" value="TreeGrafter"/>
</dbReference>
<evidence type="ECO:0000313" key="3">
    <source>
        <dbReference type="EMBL" id="PZF91493.1"/>
    </source>
</evidence>
<proteinExistence type="predicted"/>
<dbReference type="GO" id="GO:0016705">
    <property type="term" value="F:oxidoreductase activity, acting on paired donors, with incorporation or reduction of molecular oxygen"/>
    <property type="evidence" value="ECO:0007669"/>
    <property type="project" value="InterPro"/>
</dbReference>
<dbReference type="AlphaFoldDB" id="A0A2W2DFK3"/>
<dbReference type="SUPFAM" id="SSF51679">
    <property type="entry name" value="Bacterial luciferase-like"/>
    <property type="match status" value="1"/>
</dbReference>
<dbReference type="PANTHER" id="PTHR30137">
    <property type="entry name" value="LUCIFERASE-LIKE MONOOXYGENASE"/>
    <property type="match status" value="1"/>
</dbReference>
<accession>A0A2W2DFK3</accession>
<dbReference type="FunFam" id="3.20.20.30:FF:000002">
    <property type="entry name" value="LLM class flavin-dependent oxidoreductase"/>
    <property type="match status" value="1"/>
</dbReference>
<comment type="caution">
    <text evidence="3">The sequence shown here is derived from an EMBL/GenBank/DDBJ whole genome shotgun (WGS) entry which is preliminary data.</text>
</comment>
<organism evidence="3 4">
    <name type="scientific">Micromonospora endophytica</name>
    <dbReference type="NCBI Taxonomy" id="515350"/>
    <lineage>
        <taxon>Bacteria</taxon>
        <taxon>Bacillati</taxon>
        <taxon>Actinomycetota</taxon>
        <taxon>Actinomycetes</taxon>
        <taxon>Micromonosporales</taxon>
        <taxon>Micromonosporaceae</taxon>
        <taxon>Micromonospora</taxon>
    </lineage>
</organism>
<comment type="similarity">
    <text evidence="1">To bacterial alkanal monooxygenase alpha and beta chains.</text>
</comment>
<dbReference type="Pfam" id="PF00296">
    <property type="entry name" value="Bac_luciferase"/>
    <property type="match status" value="1"/>
</dbReference>
<dbReference type="Proteomes" id="UP000248627">
    <property type="component" value="Unassembled WGS sequence"/>
</dbReference>
<dbReference type="InterPro" id="IPR050766">
    <property type="entry name" value="Bact_Lucif_Oxidored"/>
</dbReference>
<evidence type="ECO:0000313" key="4">
    <source>
        <dbReference type="Proteomes" id="UP000248627"/>
    </source>
</evidence>